<dbReference type="Gene3D" id="1.10.30.50">
    <property type="match status" value="1"/>
</dbReference>
<name>A0AAU7R8H9_9ACTN</name>
<dbReference type="EMBL" id="CP157974">
    <property type="protein sequence ID" value="XBT84046.1"/>
    <property type="molecule type" value="Genomic_DNA"/>
</dbReference>
<feature type="domain" description="HNH nuclease" evidence="1">
    <location>
        <begin position="12"/>
        <end position="63"/>
    </location>
</feature>
<dbReference type="SMART" id="SM00507">
    <property type="entry name" value="HNHc"/>
    <property type="match status" value="1"/>
</dbReference>
<keyword evidence="2" id="KW-0378">Hydrolase</keyword>
<protein>
    <submittedName>
        <fullName evidence="2">HNH endonuclease signature motif containing protein</fullName>
    </submittedName>
</protein>
<dbReference type="RefSeq" id="WP_349880277.1">
    <property type="nucleotide sequence ID" value="NZ_CP157974.1"/>
</dbReference>
<evidence type="ECO:0000259" key="1">
    <source>
        <dbReference type="SMART" id="SM00507"/>
    </source>
</evidence>
<dbReference type="GO" id="GO:0003676">
    <property type="term" value="F:nucleic acid binding"/>
    <property type="evidence" value="ECO:0007669"/>
    <property type="project" value="InterPro"/>
</dbReference>
<evidence type="ECO:0000313" key="2">
    <source>
        <dbReference type="EMBL" id="XBT84046.1"/>
    </source>
</evidence>
<gene>
    <name evidence="2" type="ORF">ABIH81_11560</name>
</gene>
<proteinExistence type="predicted"/>
<reference evidence="2" key="1">
    <citation type="submission" date="2024-06" db="EMBL/GenBank/DDBJ databases">
        <title>Micromonospora sp. strain HUAS YX12 genome sequences.</title>
        <authorList>
            <person name="Mo P."/>
        </authorList>
    </citation>
    <scope>NUCLEOTIDE SEQUENCE</scope>
    <source>
        <strain evidence="2">HUAS YX12</strain>
    </source>
</reference>
<keyword evidence="2" id="KW-0255">Endonuclease</keyword>
<keyword evidence="2" id="KW-0540">Nuclease</keyword>
<dbReference type="CDD" id="cd00085">
    <property type="entry name" value="HNHc"/>
    <property type="match status" value="1"/>
</dbReference>
<dbReference type="AlphaFoldDB" id="A0AAU7R8H9"/>
<dbReference type="InterPro" id="IPR003615">
    <property type="entry name" value="HNH_nuc"/>
</dbReference>
<organism evidence="2">
    <name type="scientific">Micromonospora sp. HUAS YX12</name>
    <dbReference type="NCBI Taxonomy" id="3156396"/>
    <lineage>
        <taxon>Bacteria</taxon>
        <taxon>Bacillati</taxon>
        <taxon>Actinomycetota</taxon>
        <taxon>Actinomycetes</taxon>
        <taxon>Micromonosporales</taxon>
        <taxon>Micromonosporaceae</taxon>
        <taxon>Micromonospora</taxon>
    </lineage>
</organism>
<accession>A0AAU7R8H9</accession>
<sequence>MAEGRPAVPAQLRRDLLVEAGHRCAIPTCRQPTPLQLEHIEDWAKVQRHEFANMIVLCANCHARKTAGQIDRKSLHQYKANLAVLNNRYGEVERRVLELFATSGHLNGYVQFPGTFDILLMYLLRDGLLTRVADHGMQVEIMGVPQAVRYTLTDTGRTFVQRWRNAEVVEPAADSEDS</sequence>
<dbReference type="Pfam" id="PF01844">
    <property type="entry name" value="HNH"/>
    <property type="match status" value="1"/>
</dbReference>
<dbReference type="GO" id="GO:0008270">
    <property type="term" value="F:zinc ion binding"/>
    <property type="evidence" value="ECO:0007669"/>
    <property type="project" value="InterPro"/>
</dbReference>
<dbReference type="InterPro" id="IPR002711">
    <property type="entry name" value="HNH"/>
</dbReference>
<dbReference type="GO" id="GO:0004519">
    <property type="term" value="F:endonuclease activity"/>
    <property type="evidence" value="ECO:0007669"/>
    <property type="project" value="UniProtKB-KW"/>
</dbReference>